<dbReference type="AlphaFoldDB" id="A0ABD5PYE4"/>
<feature type="transmembrane region" description="Helical" evidence="1">
    <location>
        <begin position="177"/>
        <end position="207"/>
    </location>
</feature>
<name>A0ABD5PYE4_9EURY</name>
<reference evidence="2 3" key="1">
    <citation type="journal article" date="2019" name="Int. J. Syst. Evol. Microbiol.">
        <title>The Global Catalogue of Microorganisms (GCM) 10K type strain sequencing project: providing services to taxonomists for standard genome sequencing and annotation.</title>
        <authorList>
            <consortium name="The Broad Institute Genomics Platform"/>
            <consortium name="The Broad Institute Genome Sequencing Center for Infectious Disease"/>
            <person name="Wu L."/>
            <person name="Ma J."/>
        </authorList>
    </citation>
    <scope>NUCLEOTIDE SEQUENCE [LARGE SCALE GENOMIC DNA]</scope>
    <source>
        <strain evidence="2 3">XZYJ18</strain>
    </source>
</reference>
<feature type="transmembrane region" description="Helical" evidence="1">
    <location>
        <begin position="75"/>
        <end position="94"/>
    </location>
</feature>
<protein>
    <recommendedName>
        <fullName evidence="4">Zinc transporter, ZIP family</fullName>
    </recommendedName>
</protein>
<evidence type="ECO:0000256" key="1">
    <source>
        <dbReference type="SAM" id="Phobius"/>
    </source>
</evidence>
<feature type="transmembrane region" description="Helical" evidence="1">
    <location>
        <begin position="140"/>
        <end position="157"/>
    </location>
</feature>
<feature type="transmembrane region" description="Helical" evidence="1">
    <location>
        <begin position="115"/>
        <end position="134"/>
    </location>
</feature>
<sequence>MAEVLSSILVGSLSAALAVVHLFAGRLHFRAVPRSYWLSWAGGVSVAYVFVHVLPELGEHQRAFEETAFAFLERHVYLLALAGFAAFYGLERLAQQSRSPETVGGERTETSAGVFWVHVGSFTAYNVLVGYLLVHRTEGGPASLALFVVAMALHFAVNDHGLRNHHHDAYDDTGRWLLAGGVLAGTVVGIATTVTAAAVSALFALLAGSVILNVVKEELPEERQSNFWAFGGGAAVYAAVLLFV</sequence>
<evidence type="ECO:0000313" key="3">
    <source>
        <dbReference type="Proteomes" id="UP001595945"/>
    </source>
</evidence>
<feature type="transmembrane region" description="Helical" evidence="1">
    <location>
        <begin position="227"/>
        <end position="243"/>
    </location>
</feature>
<dbReference type="EMBL" id="JBHSHT010000001">
    <property type="protein sequence ID" value="MFC4823502.1"/>
    <property type="molecule type" value="Genomic_DNA"/>
</dbReference>
<dbReference type="RefSeq" id="WP_254267030.1">
    <property type="nucleotide sequence ID" value="NZ_CP100400.1"/>
</dbReference>
<dbReference type="GeneID" id="73045445"/>
<evidence type="ECO:0000313" key="2">
    <source>
        <dbReference type="EMBL" id="MFC4823502.1"/>
    </source>
</evidence>
<keyword evidence="3" id="KW-1185">Reference proteome</keyword>
<proteinExistence type="predicted"/>
<evidence type="ECO:0008006" key="4">
    <source>
        <dbReference type="Google" id="ProtNLM"/>
    </source>
</evidence>
<gene>
    <name evidence="2" type="ORF">ACFO9K_04435</name>
</gene>
<feature type="transmembrane region" description="Helical" evidence="1">
    <location>
        <begin position="36"/>
        <end position="55"/>
    </location>
</feature>
<keyword evidence="1" id="KW-0812">Transmembrane</keyword>
<keyword evidence="1" id="KW-0472">Membrane</keyword>
<organism evidence="2 3">
    <name type="scientific">Halorussus aquaticus</name>
    <dbReference type="NCBI Taxonomy" id="2953748"/>
    <lineage>
        <taxon>Archaea</taxon>
        <taxon>Methanobacteriati</taxon>
        <taxon>Methanobacteriota</taxon>
        <taxon>Stenosarchaea group</taxon>
        <taxon>Halobacteria</taxon>
        <taxon>Halobacteriales</taxon>
        <taxon>Haladaptataceae</taxon>
        <taxon>Halorussus</taxon>
    </lineage>
</organism>
<comment type="caution">
    <text evidence="2">The sequence shown here is derived from an EMBL/GenBank/DDBJ whole genome shotgun (WGS) entry which is preliminary data.</text>
</comment>
<keyword evidence="1" id="KW-1133">Transmembrane helix</keyword>
<feature type="transmembrane region" description="Helical" evidence="1">
    <location>
        <begin position="6"/>
        <end position="24"/>
    </location>
</feature>
<accession>A0ABD5PYE4</accession>
<dbReference type="Proteomes" id="UP001595945">
    <property type="component" value="Unassembled WGS sequence"/>
</dbReference>